<dbReference type="GO" id="GO:0015891">
    <property type="term" value="P:siderophore transport"/>
    <property type="evidence" value="ECO:0007669"/>
    <property type="project" value="InterPro"/>
</dbReference>
<evidence type="ECO:0000256" key="15">
    <source>
        <dbReference type="RuleBase" id="RU003357"/>
    </source>
</evidence>
<keyword evidence="10 15" id="KW-0798">TonB box</keyword>
<dbReference type="Proteomes" id="UP000031518">
    <property type="component" value="Unassembled WGS sequence"/>
</dbReference>
<evidence type="ECO:0000256" key="14">
    <source>
        <dbReference type="PROSITE-ProRule" id="PRU01360"/>
    </source>
</evidence>
<feature type="signal peptide" evidence="16">
    <location>
        <begin position="1"/>
        <end position="26"/>
    </location>
</feature>
<keyword evidence="8" id="KW-0408">Iron</keyword>
<evidence type="ECO:0000259" key="18">
    <source>
        <dbReference type="Pfam" id="PF07715"/>
    </source>
</evidence>
<evidence type="ECO:0000256" key="12">
    <source>
        <dbReference type="ARBA" id="ARBA00023170"/>
    </source>
</evidence>
<evidence type="ECO:0000256" key="13">
    <source>
        <dbReference type="ARBA" id="ARBA00023237"/>
    </source>
</evidence>
<proteinExistence type="inferred from homology"/>
<dbReference type="Pfam" id="PF00593">
    <property type="entry name" value="TonB_dep_Rec_b-barrel"/>
    <property type="match status" value="1"/>
</dbReference>
<dbReference type="PANTHER" id="PTHR32552:SF68">
    <property type="entry name" value="FERRICHROME OUTER MEMBRANE TRANSPORTER_PHAGE RECEPTOR"/>
    <property type="match status" value="1"/>
</dbReference>
<dbReference type="InterPro" id="IPR010105">
    <property type="entry name" value="TonB_sidphr_rcpt"/>
</dbReference>
<evidence type="ECO:0000313" key="20">
    <source>
        <dbReference type="Proteomes" id="UP000031518"/>
    </source>
</evidence>
<dbReference type="InterPro" id="IPR000531">
    <property type="entry name" value="Beta-barrel_TonB"/>
</dbReference>
<dbReference type="InterPro" id="IPR039426">
    <property type="entry name" value="TonB-dep_rcpt-like"/>
</dbReference>
<dbReference type="Gene3D" id="2.60.40.1120">
    <property type="entry name" value="Carboxypeptidase-like, regulatory domain"/>
    <property type="match status" value="1"/>
</dbReference>
<dbReference type="Pfam" id="PF07715">
    <property type="entry name" value="Plug"/>
    <property type="match status" value="1"/>
</dbReference>
<evidence type="ECO:0000256" key="5">
    <source>
        <dbReference type="ARBA" id="ARBA00022496"/>
    </source>
</evidence>
<dbReference type="InterPro" id="IPR012910">
    <property type="entry name" value="Plug_dom"/>
</dbReference>
<protein>
    <submittedName>
        <fullName evidence="19">TonB-dependent siderophore receptor</fullName>
    </submittedName>
</protein>
<evidence type="ECO:0000256" key="1">
    <source>
        <dbReference type="ARBA" id="ARBA00004571"/>
    </source>
</evidence>
<dbReference type="SUPFAM" id="SSF49464">
    <property type="entry name" value="Carboxypeptidase regulatory domain-like"/>
    <property type="match status" value="1"/>
</dbReference>
<keyword evidence="11 14" id="KW-0472">Membrane</keyword>
<dbReference type="InterPro" id="IPR008969">
    <property type="entry name" value="CarboxyPept-like_regulatory"/>
</dbReference>
<keyword evidence="7 16" id="KW-0732">Signal</keyword>
<evidence type="ECO:0000256" key="10">
    <source>
        <dbReference type="ARBA" id="ARBA00023077"/>
    </source>
</evidence>
<keyword evidence="5" id="KW-0410">Iron transport</keyword>
<evidence type="ECO:0000256" key="11">
    <source>
        <dbReference type="ARBA" id="ARBA00023136"/>
    </source>
</evidence>
<feature type="chain" id="PRO_5002110837" evidence="16">
    <location>
        <begin position="27"/>
        <end position="777"/>
    </location>
</feature>
<sequence precursor="true">MLCSIGSLRCAILALLSLALPPWAVAQTLDLHGSVTDKNGAAVVGAQVRLTDKQGRGVAETETDSAGEFRLQAPAAGEYLLRVTKPGMAETTRNLRLPDEAAQTVNLTLEPRPLAGEVTVVANSEYVSVESETVAKLPIPTRDLPQAVEIVNRQLMESQAVRSMQDALYNVTSVVVAQGEGRRDQFLIRGFNALGDQFIDGIRDDAPYYRELANVERIEVVKGPAAVLYGRGSSGGLINRVTKRPSFEGAVGNADLIFGSYGLKRGVIDVGRPLISDKFAFRLIGAGEETGSFRHYFFLRRGFIAPSLAWRPTSDTDVLMQVEYLQDHRLPDRGLPSYRGRPVDVPVGTYYGYPDKDSITNRAFSQAIKIDHKIDGAWSVRNVFRHIGYATDFYNTGPNGISVVNGQLRVLRFQYSGSSRQDNYFNQTEATGSFRLFDWQHLALVGIELGAQDRASTIYRNSTASSVALIDPVLTSPITSNRPTTNNDFDGRVLGLYAQDMITFARQWKLLAGARFDRFNQKLVDFLGGPTLQRIDREWSPRVGLVYQPTQLVSLYVSFTRSFQPSGENLSLATNNAEIGPETTRNYEAGVKATIVPWRLNTTLAVFRLERDNIKTTDPQNPTRLLPIGKQRTDGLETTFAGTPLRGLDLFGGFSLQSARIVRSTSVSAGVPLQGRRAGLIPQAMGNLWMTYALPKNFAIGFGAYGRSKVFTSANNLVTLPGFIRFDAGLFWRREHYEAGINLRNITNRRYYETSNGDNGILPGAPINGSFTLRYRW</sequence>
<dbReference type="PROSITE" id="PS52016">
    <property type="entry name" value="TONB_DEPENDENT_REC_3"/>
    <property type="match status" value="1"/>
</dbReference>
<organism evidence="19 20">
    <name type="scientific">Pyrinomonas methylaliphatogenes</name>
    <dbReference type="NCBI Taxonomy" id="454194"/>
    <lineage>
        <taxon>Bacteria</taxon>
        <taxon>Pseudomonadati</taxon>
        <taxon>Acidobacteriota</taxon>
        <taxon>Blastocatellia</taxon>
        <taxon>Blastocatellales</taxon>
        <taxon>Pyrinomonadaceae</taxon>
        <taxon>Pyrinomonas</taxon>
    </lineage>
</organism>
<evidence type="ECO:0000259" key="17">
    <source>
        <dbReference type="Pfam" id="PF00593"/>
    </source>
</evidence>
<dbReference type="InterPro" id="IPR037066">
    <property type="entry name" value="Plug_dom_sf"/>
</dbReference>
<feature type="domain" description="TonB-dependent receptor-like beta-barrel" evidence="17">
    <location>
        <begin position="311"/>
        <end position="746"/>
    </location>
</feature>
<dbReference type="InterPro" id="IPR036942">
    <property type="entry name" value="Beta-barrel_TonB_sf"/>
</dbReference>
<keyword evidence="12 19" id="KW-0675">Receptor</keyword>
<reference evidence="19 20" key="2">
    <citation type="submission" date="2015-01" db="EMBL/GenBank/DDBJ databases">
        <title>Complete genome sequence of Pyrinomonas methylaliphatogenes type strain K22T.</title>
        <authorList>
            <person name="Lee K.C.Y."/>
            <person name="Power J.F."/>
            <person name="Dunfield P.F."/>
            <person name="Morgan X.C."/>
            <person name="Huttenhower C."/>
            <person name="Stott M.B."/>
        </authorList>
    </citation>
    <scope>NUCLEOTIDE SEQUENCE [LARGE SCALE GENOMIC DNA]</scope>
    <source>
        <strain evidence="19 20">K22</strain>
    </source>
</reference>
<dbReference type="GO" id="GO:0038023">
    <property type="term" value="F:signaling receptor activity"/>
    <property type="evidence" value="ECO:0007669"/>
    <property type="project" value="InterPro"/>
</dbReference>
<reference evidence="19 20" key="1">
    <citation type="submission" date="2013-12" db="EMBL/GenBank/DDBJ databases">
        <authorList>
            <person name="Stott M."/>
        </authorList>
    </citation>
    <scope>NUCLEOTIDE SEQUENCE [LARGE SCALE GENOMIC DNA]</scope>
    <source>
        <strain evidence="19 20">K22</strain>
    </source>
</reference>
<keyword evidence="13 14" id="KW-0998">Cell outer membrane</keyword>
<dbReference type="STRING" id="454194.PYK22_00022"/>
<comment type="subcellular location">
    <subcellularLocation>
        <location evidence="1 14">Cell outer membrane</location>
        <topology evidence="1 14">Multi-pass membrane protein</topology>
    </subcellularLocation>
</comment>
<dbReference type="NCBIfam" id="TIGR01783">
    <property type="entry name" value="TonB-siderophor"/>
    <property type="match status" value="1"/>
</dbReference>
<accession>A0A0B6WV63</accession>
<dbReference type="CDD" id="cd01347">
    <property type="entry name" value="ligand_gated_channel"/>
    <property type="match status" value="1"/>
</dbReference>
<dbReference type="RefSeq" id="WP_060635153.1">
    <property type="nucleotide sequence ID" value="NZ_CBXV010000001.1"/>
</dbReference>
<dbReference type="GO" id="GO:0015344">
    <property type="term" value="F:siderophore uptake transmembrane transporter activity"/>
    <property type="evidence" value="ECO:0007669"/>
    <property type="project" value="TreeGrafter"/>
</dbReference>
<evidence type="ECO:0000256" key="2">
    <source>
        <dbReference type="ARBA" id="ARBA00009810"/>
    </source>
</evidence>
<evidence type="ECO:0000313" key="19">
    <source>
        <dbReference type="EMBL" id="CDM64030.1"/>
    </source>
</evidence>
<dbReference type="SUPFAM" id="SSF56935">
    <property type="entry name" value="Porins"/>
    <property type="match status" value="1"/>
</dbReference>
<evidence type="ECO:0000256" key="8">
    <source>
        <dbReference type="ARBA" id="ARBA00023004"/>
    </source>
</evidence>
<dbReference type="Pfam" id="PF13620">
    <property type="entry name" value="CarboxypepD_reg"/>
    <property type="match status" value="1"/>
</dbReference>
<dbReference type="Gene3D" id="2.40.170.20">
    <property type="entry name" value="TonB-dependent receptor, beta-barrel domain"/>
    <property type="match status" value="1"/>
</dbReference>
<dbReference type="GO" id="GO:0009279">
    <property type="term" value="C:cell outer membrane"/>
    <property type="evidence" value="ECO:0007669"/>
    <property type="project" value="UniProtKB-SubCell"/>
</dbReference>
<name>A0A0B6WV63_9BACT</name>
<keyword evidence="9" id="KW-0406">Ion transport</keyword>
<evidence type="ECO:0000256" key="7">
    <source>
        <dbReference type="ARBA" id="ARBA00022729"/>
    </source>
</evidence>
<evidence type="ECO:0000256" key="4">
    <source>
        <dbReference type="ARBA" id="ARBA00022452"/>
    </source>
</evidence>
<dbReference type="Gene3D" id="2.170.130.10">
    <property type="entry name" value="TonB-dependent receptor, plug domain"/>
    <property type="match status" value="1"/>
</dbReference>
<comment type="similarity">
    <text evidence="2 14 15">Belongs to the TonB-dependent receptor family.</text>
</comment>
<evidence type="ECO:0000256" key="3">
    <source>
        <dbReference type="ARBA" id="ARBA00022448"/>
    </source>
</evidence>
<evidence type="ECO:0000256" key="9">
    <source>
        <dbReference type="ARBA" id="ARBA00023065"/>
    </source>
</evidence>
<dbReference type="AlphaFoldDB" id="A0A0B6WV63"/>
<dbReference type="EMBL" id="CBXV010000001">
    <property type="protein sequence ID" value="CDM64030.1"/>
    <property type="molecule type" value="Genomic_DNA"/>
</dbReference>
<keyword evidence="4 14" id="KW-1134">Transmembrane beta strand</keyword>
<evidence type="ECO:0000256" key="6">
    <source>
        <dbReference type="ARBA" id="ARBA00022692"/>
    </source>
</evidence>
<keyword evidence="3 14" id="KW-0813">Transport</keyword>
<dbReference type="PANTHER" id="PTHR32552">
    <property type="entry name" value="FERRICHROME IRON RECEPTOR-RELATED"/>
    <property type="match status" value="1"/>
</dbReference>
<keyword evidence="20" id="KW-1185">Reference proteome</keyword>
<keyword evidence="6 14" id="KW-0812">Transmembrane</keyword>
<feature type="domain" description="TonB-dependent receptor plug" evidence="18">
    <location>
        <begin position="141"/>
        <end position="236"/>
    </location>
</feature>
<gene>
    <name evidence="19" type="ORF">PYK22_00022</name>
</gene>
<evidence type="ECO:0000256" key="16">
    <source>
        <dbReference type="SAM" id="SignalP"/>
    </source>
</evidence>